<gene>
    <name evidence="14" type="primary">cas3</name>
    <name evidence="14" type="ORF">ACFSUS_05050</name>
</gene>
<evidence type="ECO:0000256" key="1">
    <source>
        <dbReference type="ARBA" id="ARBA00006847"/>
    </source>
</evidence>
<dbReference type="PANTHER" id="PTHR47959">
    <property type="entry name" value="ATP-DEPENDENT RNA HELICASE RHLE-RELATED"/>
    <property type="match status" value="1"/>
</dbReference>
<proteinExistence type="inferred from homology"/>
<dbReference type="InterPro" id="IPR001650">
    <property type="entry name" value="Helicase_C-like"/>
</dbReference>
<evidence type="ECO:0000256" key="6">
    <source>
        <dbReference type="ARBA" id="ARBA00022801"/>
    </source>
</evidence>
<reference evidence="15" key="1">
    <citation type="journal article" date="2019" name="Int. J. Syst. Evol. Microbiol.">
        <title>The Global Catalogue of Microorganisms (GCM) 10K type strain sequencing project: providing services to taxonomists for standard genome sequencing and annotation.</title>
        <authorList>
            <consortium name="The Broad Institute Genomics Platform"/>
            <consortium name="The Broad Institute Genome Sequencing Center for Infectious Disease"/>
            <person name="Wu L."/>
            <person name="Ma J."/>
        </authorList>
    </citation>
    <scope>NUCLEOTIDE SEQUENCE [LARGE SCALE GENOMIC DNA]</scope>
    <source>
        <strain evidence="15">KCTC 42805</strain>
    </source>
</reference>
<dbReference type="SUPFAM" id="SSF52540">
    <property type="entry name" value="P-loop containing nucleoside triphosphate hydrolases"/>
    <property type="match status" value="1"/>
</dbReference>
<evidence type="ECO:0000313" key="14">
    <source>
        <dbReference type="EMBL" id="MFD2569990.1"/>
    </source>
</evidence>
<dbReference type="InterPro" id="IPR011545">
    <property type="entry name" value="DEAD/DEAH_box_helicase_dom"/>
</dbReference>
<evidence type="ECO:0000256" key="4">
    <source>
        <dbReference type="ARBA" id="ARBA00022723"/>
    </source>
</evidence>
<keyword evidence="8" id="KW-0067">ATP-binding</keyword>
<evidence type="ECO:0000313" key="15">
    <source>
        <dbReference type="Proteomes" id="UP001597469"/>
    </source>
</evidence>
<dbReference type="SMART" id="SM00490">
    <property type="entry name" value="HELICc"/>
    <property type="match status" value="1"/>
</dbReference>
<dbReference type="EMBL" id="JBHULN010000002">
    <property type="protein sequence ID" value="MFD2569990.1"/>
    <property type="molecule type" value="Genomic_DNA"/>
</dbReference>
<dbReference type="Proteomes" id="UP001597469">
    <property type="component" value="Unassembled WGS sequence"/>
</dbReference>
<dbReference type="PROSITE" id="PS51194">
    <property type="entry name" value="HELICASE_CTER"/>
    <property type="match status" value="1"/>
</dbReference>
<evidence type="ECO:0000259" key="13">
    <source>
        <dbReference type="PROSITE" id="PS51643"/>
    </source>
</evidence>
<dbReference type="NCBIfam" id="TIGR01596">
    <property type="entry name" value="cas3_HD"/>
    <property type="match status" value="1"/>
</dbReference>
<dbReference type="Pfam" id="PF18019">
    <property type="entry name" value="Cas3_HD"/>
    <property type="match status" value="1"/>
</dbReference>
<evidence type="ECO:0000256" key="7">
    <source>
        <dbReference type="ARBA" id="ARBA00022806"/>
    </source>
</evidence>
<dbReference type="Gene3D" id="1.10.3210.30">
    <property type="match status" value="1"/>
</dbReference>
<evidence type="ECO:0000259" key="11">
    <source>
        <dbReference type="PROSITE" id="PS51192"/>
    </source>
</evidence>
<protein>
    <submittedName>
        <fullName evidence="14">CRISPR-associated helicase Cas3</fullName>
    </submittedName>
</protein>
<dbReference type="InterPro" id="IPR014001">
    <property type="entry name" value="Helicase_ATP-bd"/>
</dbReference>
<dbReference type="InterPro" id="IPR054712">
    <property type="entry name" value="Cas3-like_dom"/>
</dbReference>
<evidence type="ECO:0000256" key="2">
    <source>
        <dbReference type="ARBA" id="ARBA00009046"/>
    </source>
</evidence>
<keyword evidence="4" id="KW-0479">Metal-binding</keyword>
<feature type="domain" description="Helicase C-terminal" evidence="12">
    <location>
        <begin position="466"/>
        <end position="636"/>
    </location>
</feature>
<dbReference type="CDD" id="cd09641">
    <property type="entry name" value="Cas3''_I"/>
    <property type="match status" value="1"/>
</dbReference>
<dbReference type="InterPro" id="IPR027417">
    <property type="entry name" value="P-loop_NTPase"/>
</dbReference>
<evidence type="ECO:0000256" key="5">
    <source>
        <dbReference type="ARBA" id="ARBA00022741"/>
    </source>
</evidence>
<keyword evidence="15" id="KW-1185">Reference proteome</keyword>
<dbReference type="Pfam" id="PF00270">
    <property type="entry name" value="DEAD"/>
    <property type="match status" value="1"/>
</dbReference>
<keyword evidence="3" id="KW-0540">Nuclease</keyword>
<dbReference type="InterPro" id="IPR006474">
    <property type="entry name" value="Helicase_Cas3_CRISPR-ass_core"/>
</dbReference>
<dbReference type="SMART" id="SM00487">
    <property type="entry name" value="DEXDc"/>
    <property type="match status" value="1"/>
</dbReference>
<dbReference type="PROSITE" id="PS51192">
    <property type="entry name" value="HELICASE_ATP_BIND_1"/>
    <property type="match status" value="1"/>
</dbReference>
<dbReference type="Gene3D" id="3.40.50.300">
    <property type="entry name" value="P-loop containing nucleotide triphosphate hydrolases"/>
    <property type="match status" value="2"/>
</dbReference>
<feature type="domain" description="Helicase ATP-binding" evidence="11">
    <location>
        <begin position="248"/>
        <end position="445"/>
    </location>
</feature>
<comment type="similarity">
    <text evidence="1">In the N-terminal section; belongs to the CRISPR-associated nuclease Cas3-HD family.</text>
</comment>
<evidence type="ECO:0000256" key="10">
    <source>
        <dbReference type="ARBA" id="ARBA00038437"/>
    </source>
</evidence>
<comment type="caution">
    <text evidence="14">The sequence shown here is derived from an EMBL/GenBank/DDBJ whole genome shotgun (WGS) entry which is preliminary data.</text>
</comment>
<feature type="domain" description="HD Cas3-type" evidence="13">
    <location>
        <begin position="5"/>
        <end position="210"/>
    </location>
</feature>
<name>A0ABW5LYY5_9BACT</name>
<keyword evidence="7" id="KW-0347">Helicase</keyword>
<evidence type="ECO:0000256" key="3">
    <source>
        <dbReference type="ARBA" id="ARBA00022722"/>
    </source>
</evidence>
<accession>A0ABW5LYY5</accession>
<dbReference type="Pfam" id="PF22590">
    <property type="entry name" value="Cas3-like_C_2"/>
    <property type="match status" value="1"/>
</dbReference>
<evidence type="ECO:0000256" key="8">
    <source>
        <dbReference type="ARBA" id="ARBA00022840"/>
    </source>
</evidence>
<organism evidence="14 15">
    <name type="scientific">Spirosoma soli</name>
    <dbReference type="NCBI Taxonomy" id="1770529"/>
    <lineage>
        <taxon>Bacteria</taxon>
        <taxon>Pseudomonadati</taxon>
        <taxon>Bacteroidota</taxon>
        <taxon>Cytophagia</taxon>
        <taxon>Cytophagales</taxon>
        <taxon>Cytophagaceae</taxon>
        <taxon>Spirosoma</taxon>
    </lineage>
</organism>
<comment type="similarity">
    <text evidence="2">In the central section; belongs to the CRISPR-associated helicase Cas3 family.</text>
</comment>
<keyword evidence="9" id="KW-0051">Antiviral defense</keyword>
<keyword evidence="6" id="KW-0378">Hydrolase</keyword>
<evidence type="ECO:0000259" key="12">
    <source>
        <dbReference type="PROSITE" id="PS51194"/>
    </source>
</evidence>
<dbReference type="RefSeq" id="WP_381519978.1">
    <property type="nucleotide sequence ID" value="NZ_JBHULN010000002.1"/>
</dbReference>
<evidence type="ECO:0000256" key="9">
    <source>
        <dbReference type="ARBA" id="ARBA00023118"/>
    </source>
</evidence>
<sequence length="771" mass="88168">MMLAKSDPPLSLEQHVADCLLIRDWLMQGFPQLNRLTGVTIDLWEALRIAIIFHDLGKTHREFQNVLGDKPNNWLRQRHELFSLPFLDAYSSISSDVHALIRLAVAGHHKSYNDLQDKYIRPVYQGLPAWGYEPDEDDLLNFADEFKKVNTAWVKDYLSGLFGVQLGPLVAKQPGELINAYVQKLAYVASHPDYLNLLLLFGALKHCDHMGSARIDNVPFLLPTDFDFLQQKELDLQQKGLNFYQHQKESEGTVGNVILTSPTGSGKTESALLWVQRQMQENGSGRVFYILPFTASINAMFERLNDKKGGIPDQKAGMVHGKLAAYLNQYLDEAQYVKSQKKEALKSIAEKFRTLQTPLKVVTPFQLLKHLYGLKGFEQGIFEWVGSYFIFDEIHAYQPDVVAQIKVLLEFVTQRLNGKVFIMTATMPTFLQNELQASVGSFMPITAADDVYQQFVRHRVVVESGLLADNLIMIRQRLDKGQKVLVVCNTVRQAQAVYKTLKPSAKGAILLHSAFNGRDRSKHEKDLLKAEQGNADSVQLLIGTQAIEVSLDIDFDVLFSEPAPVDALLQRFGRVNRKRAKGVCEVIIFDQANPTDKFIYDTQVVNDTVNVLKKIANQHDGIIQENELGKWIDAVYPDWNQRQRNDFEDTYRLFKANVNELIPLLHSRDNEEAFYKKFDGVKVLPTVLWEEYKAHLASFDFIEAEALQVQIRKQKFVQLMREGSLRKEVHVLETKKKLLNLPYYLINRGYSSELGLDYDEQEEWPETDNLL</sequence>
<dbReference type="InterPro" id="IPR050079">
    <property type="entry name" value="DEAD_box_RNA_helicase"/>
</dbReference>
<dbReference type="PANTHER" id="PTHR47959:SF16">
    <property type="entry name" value="CRISPR-ASSOCIATED NUCLEASE_HELICASE CAS3-RELATED"/>
    <property type="match status" value="1"/>
</dbReference>
<dbReference type="InterPro" id="IPR006483">
    <property type="entry name" value="CRISPR-assoc_Cas3_HD"/>
</dbReference>
<comment type="similarity">
    <text evidence="10">Belongs to the DEAD box helicase family.</text>
</comment>
<keyword evidence="5" id="KW-0547">Nucleotide-binding</keyword>
<dbReference type="InterPro" id="IPR038257">
    <property type="entry name" value="CRISPR-assoc_Cas3_HD_sf"/>
</dbReference>
<dbReference type="NCBIfam" id="TIGR01587">
    <property type="entry name" value="cas3_core"/>
    <property type="match status" value="1"/>
</dbReference>
<dbReference type="PROSITE" id="PS51643">
    <property type="entry name" value="HD_CAS3"/>
    <property type="match status" value="1"/>
</dbReference>